<dbReference type="InterPro" id="IPR023485">
    <property type="entry name" value="Ptyr_pPase"/>
</dbReference>
<dbReference type="PANTHER" id="PTHR11717">
    <property type="entry name" value="LOW MOLECULAR WEIGHT PROTEIN TYROSINE PHOSPHATASE"/>
    <property type="match status" value="1"/>
</dbReference>
<keyword evidence="8" id="KW-1185">Reference proteome</keyword>
<feature type="domain" description="Phosphotyrosine protein phosphatase I" evidence="6">
    <location>
        <begin position="2"/>
        <end position="157"/>
    </location>
</feature>
<dbReference type="SUPFAM" id="SSF52788">
    <property type="entry name" value="Phosphotyrosine protein phosphatases I"/>
    <property type="match status" value="1"/>
</dbReference>
<dbReference type="RefSeq" id="WP_092018617.1">
    <property type="nucleotide sequence ID" value="NZ_FOXH01000012.1"/>
</dbReference>
<dbReference type="GO" id="GO:0004725">
    <property type="term" value="F:protein tyrosine phosphatase activity"/>
    <property type="evidence" value="ECO:0007669"/>
    <property type="project" value="UniProtKB-EC"/>
</dbReference>
<evidence type="ECO:0000256" key="1">
    <source>
        <dbReference type="ARBA" id="ARBA00011063"/>
    </source>
</evidence>
<feature type="active site" description="Nucleophile" evidence="5">
    <location>
        <position position="8"/>
    </location>
</feature>
<dbReference type="PRINTS" id="PR00719">
    <property type="entry name" value="LMWPTPASE"/>
</dbReference>
<feature type="active site" description="Proton donor" evidence="5">
    <location>
        <position position="131"/>
    </location>
</feature>
<comment type="similarity">
    <text evidence="1">Belongs to the low molecular weight phosphotyrosine protein phosphatase family.</text>
</comment>
<evidence type="ECO:0000256" key="4">
    <source>
        <dbReference type="ARBA" id="ARBA00022912"/>
    </source>
</evidence>
<sequence>MVKVLFVCTGNICRSPIAEETFRQHVKARNLQREIQCDSAATHGYHIGELPDHRTRRNAESHGLKLIHRCRKLTGEDFSVFDYIVGMDHYNMENIQSISYRAIGINQPEEVCFLYRKYDPEARDNKVEVPDPYYGEERDFELVYEIVNRSAEAFLEFIIKEHHLA</sequence>
<feature type="active site" evidence="5">
    <location>
        <position position="14"/>
    </location>
</feature>
<keyword evidence="4" id="KW-0904">Protein phosphatase</keyword>
<keyword evidence="3" id="KW-0378">Hydrolase</keyword>
<protein>
    <recommendedName>
        <fullName evidence="2">protein-tyrosine-phosphatase</fullName>
        <ecNumber evidence="2">3.1.3.48</ecNumber>
    </recommendedName>
</protein>
<dbReference type="CDD" id="cd16343">
    <property type="entry name" value="LMWPTP"/>
    <property type="match status" value="1"/>
</dbReference>
<evidence type="ECO:0000259" key="6">
    <source>
        <dbReference type="SMART" id="SM00226"/>
    </source>
</evidence>
<evidence type="ECO:0000313" key="7">
    <source>
        <dbReference type="EMBL" id="SFQ21365.1"/>
    </source>
</evidence>
<dbReference type="STRING" id="1079859.SAMN04515674_11278"/>
<evidence type="ECO:0000256" key="3">
    <source>
        <dbReference type="ARBA" id="ARBA00022801"/>
    </source>
</evidence>
<dbReference type="EC" id="3.1.3.48" evidence="2"/>
<dbReference type="AlphaFoldDB" id="A0A1I5WNK4"/>
<dbReference type="InterPro" id="IPR036196">
    <property type="entry name" value="Ptyr_pPase_sf"/>
</dbReference>
<dbReference type="InterPro" id="IPR050438">
    <property type="entry name" value="LMW_PTPase"/>
</dbReference>
<dbReference type="Gene3D" id="3.40.50.2300">
    <property type="match status" value="1"/>
</dbReference>
<evidence type="ECO:0000256" key="2">
    <source>
        <dbReference type="ARBA" id="ARBA00013064"/>
    </source>
</evidence>
<dbReference type="PANTHER" id="PTHR11717:SF7">
    <property type="entry name" value="LOW MOLECULAR WEIGHT PHOSPHOTYROSINE PROTEIN PHOSPHATASE"/>
    <property type="match status" value="1"/>
</dbReference>
<gene>
    <name evidence="7" type="ORF">SAMN04515674_11278</name>
</gene>
<reference evidence="7 8" key="1">
    <citation type="submission" date="2016-10" db="EMBL/GenBank/DDBJ databases">
        <authorList>
            <person name="de Groot N.N."/>
        </authorList>
    </citation>
    <scope>NUCLEOTIDE SEQUENCE [LARGE SCALE GENOMIC DNA]</scope>
    <source>
        <strain evidence="8">E92,LMG 26720,CCM 7988</strain>
    </source>
</reference>
<dbReference type="Proteomes" id="UP000199306">
    <property type="component" value="Unassembled WGS sequence"/>
</dbReference>
<dbReference type="InterPro" id="IPR017867">
    <property type="entry name" value="Tyr_phospatase_low_mol_wt"/>
</dbReference>
<dbReference type="Pfam" id="PF01451">
    <property type="entry name" value="LMWPc"/>
    <property type="match status" value="1"/>
</dbReference>
<name>A0A1I5WNK4_9BACT</name>
<dbReference type="OrthoDB" id="9784339at2"/>
<evidence type="ECO:0000256" key="5">
    <source>
        <dbReference type="PIRSR" id="PIRSR617867-1"/>
    </source>
</evidence>
<proteinExistence type="inferred from homology"/>
<dbReference type="SMART" id="SM00226">
    <property type="entry name" value="LMWPc"/>
    <property type="match status" value="1"/>
</dbReference>
<dbReference type="EMBL" id="FOXH01000012">
    <property type="protein sequence ID" value="SFQ21365.1"/>
    <property type="molecule type" value="Genomic_DNA"/>
</dbReference>
<accession>A0A1I5WNK4</accession>
<evidence type="ECO:0000313" key="8">
    <source>
        <dbReference type="Proteomes" id="UP000199306"/>
    </source>
</evidence>
<organism evidence="7 8">
    <name type="scientific">Pseudarcicella hirudinis</name>
    <dbReference type="NCBI Taxonomy" id="1079859"/>
    <lineage>
        <taxon>Bacteria</taxon>
        <taxon>Pseudomonadati</taxon>
        <taxon>Bacteroidota</taxon>
        <taxon>Cytophagia</taxon>
        <taxon>Cytophagales</taxon>
        <taxon>Flectobacillaceae</taxon>
        <taxon>Pseudarcicella</taxon>
    </lineage>
</organism>